<keyword evidence="3" id="KW-1185">Reference proteome</keyword>
<accession>A0A5B7FTU8</accession>
<sequence>MVVVLVWHGRFGGVLVIIVRGKYGNGDRGCTVICGDGVPCMNGRWGNIWATAVAVAVAAGVAAVPLQVATMNTSSGP</sequence>
<evidence type="ECO:0000313" key="2">
    <source>
        <dbReference type="EMBL" id="MPC50881.1"/>
    </source>
</evidence>
<keyword evidence="1" id="KW-1133">Transmembrane helix</keyword>
<dbReference type="EMBL" id="VSRR010009785">
    <property type="protein sequence ID" value="MPC50881.1"/>
    <property type="molecule type" value="Genomic_DNA"/>
</dbReference>
<evidence type="ECO:0000313" key="3">
    <source>
        <dbReference type="Proteomes" id="UP000324222"/>
    </source>
</evidence>
<gene>
    <name evidence="2" type="ORF">E2C01_044714</name>
</gene>
<organism evidence="2 3">
    <name type="scientific">Portunus trituberculatus</name>
    <name type="common">Swimming crab</name>
    <name type="synonym">Neptunus trituberculatus</name>
    <dbReference type="NCBI Taxonomy" id="210409"/>
    <lineage>
        <taxon>Eukaryota</taxon>
        <taxon>Metazoa</taxon>
        <taxon>Ecdysozoa</taxon>
        <taxon>Arthropoda</taxon>
        <taxon>Crustacea</taxon>
        <taxon>Multicrustacea</taxon>
        <taxon>Malacostraca</taxon>
        <taxon>Eumalacostraca</taxon>
        <taxon>Eucarida</taxon>
        <taxon>Decapoda</taxon>
        <taxon>Pleocyemata</taxon>
        <taxon>Brachyura</taxon>
        <taxon>Eubrachyura</taxon>
        <taxon>Portunoidea</taxon>
        <taxon>Portunidae</taxon>
        <taxon>Portuninae</taxon>
        <taxon>Portunus</taxon>
    </lineage>
</organism>
<name>A0A5B7FTU8_PORTR</name>
<dbReference type="AlphaFoldDB" id="A0A5B7FTU8"/>
<comment type="caution">
    <text evidence="2">The sequence shown here is derived from an EMBL/GenBank/DDBJ whole genome shotgun (WGS) entry which is preliminary data.</text>
</comment>
<dbReference type="Proteomes" id="UP000324222">
    <property type="component" value="Unassembled WGS sequence"/>
</dbReference>
<keyword evidence="1" id="KW-0472">Membrane</keyword>
<evidence type="ECO:0000256" key="1">
    <source>
        <dbReference type="SAM" id="Phobius"/>
    </source>
</evidence>
<reference evidence="2 3" key="1">
    <citation type="submission" date="2019-05" db="EMBL/GenBank/DDBJ databases">
        <title>Another draft genome of Portunus trituberculatus and its Hox gene families provides insights of decapod evolution.</title>
        <authorList>
            <person name="Jeong J.-H."/>
            <person name="Song I."/>
            <person name="Kim S."/>
            <person name="Choi T."/>
            <person name="Kim D."/>
            <person name="Ryu S."/>
            <person name="Kim W."/>
        </authorList>
    </citation>
    <scope>NUCLEOTIDE SEQUENCE [LARGE SCALE GENOMIC DNA]</scope>
    <source>
        <tissue evidence="2">Muscle</tissue>
    </source>
</reference>
<protein>
    <submittedName>
        <fullName evidence="2">Uncharacterized protein</fullName>
    </submittedName>
</protein>
<feature type="transmembrane region" description="Helical" evidence="1">
    <location>
        <begin position="48"/>
        <end position="69"/>
    </location>
</feature>
<proteinExistence type="predicted"/>
<keyword evidence="1" id="KW-0812">Transmembrane</keyword>